<dbReference type="InterPro" id="IPR050555">
    <property type="entry name" value="Bact_Solute-Bind_Prot2"/>
</dbReference>
<evidence type="ECO:0000256" key="2">
    <source>
        <dbReference type="ARBA" id="ARBA00007639"/>
    </source>
</evidence>
<dbReference type="Gene3D" id="3.40.50.2300">
    <property type="match status" value="2"/>
</dbReference>
<comment type="caution">
    <text evidence="4">The sequence shown here is derived from an EMBL/GenBank/DDBJ whole genome shotgun (WGS) entry which is preliminary data.</text>
</comment>
<organism evidence="4 5">
    <name type="scientific">Actinomadura napierensis</name>
    <dbReference type="NCBI Taxonomy" id="267854"/>
    <lineage>
        <taxon>Bacteria</taxon>
        <taxon>Bacillati</taxon>
        <taxon>Actinomycetota</taxon>
        <taxon>Actinomycetes</taxon>
        <taxon>Streptosporangiales</taxon>
        <taxon>Thermomonosporaceae</taxon>
        <taxon>Actinomadura</taxon>
    </lineage>
</organism>
<reference evidence="5" key="1">
    <citation type="journal article" date="2019" name="Int. J. Syst. Evol. Microbiol.">
        <title>The Global Catalogue of Microorganisms (GCM) 10K type strain sequencing project: providing services to taxonomists for standard genome sequencing and annotation.</title>
        <authorList>
            <consortium name="The Broad Institute Genomics Platform"/>
            <consortium name="The Broad Institute Genome Sequencing Center for Infectious Disease"/>
            <person name="Wu L."/>
            <person name="Ma J."/>
        </authorList>
    </citation>
    <scope>NUCLEOTIDE SEQUENCE [LARGE SCALE GENOMIC DNA]</scope>
    <source>
        <strain evidence="5">JCM 13850</strain>
    </source>
</reference>
<dbReference type="InterPro" id="IPR028082">
    <property type="entry name" value="Peripla_BP_I"/>
</dbReference>
<dbReference type="PROSITE" id="PS51257">
    <property type="entry name" value="PROKAR_LIPOPROTEIN"/>
    <property type="match status" value="1"/>
</dbReference>
<dbReference type="InterPro" id="IPR025997">
    <property type="entry name" value="SBP_2_dom"/>
</dbReference>
<proteinExistence type="inferred from homology"/>
<feature type="domain" description="Periplasmic binding protein" evidence="3">
    <location>
        <begin position="56"/>
        <end position="297"/>
    </location>
</feature>
<dbReference type="PANTHER" id="PTHR30036:SF7">
    <property type="entry name" value="ABC TRANSPORTER PERIPLASMIC-BINDING PROTEIN YPHF"/>
    <property type="match status" value="1"/>
</dbReference>
<protein>
    <submittedName>
        <fullName evidence="4">Sugar ABC transporter substrate-binding protein</fullName>
    </submittedName>
</protein>
<dbReference type="CDD" id="cd06312">
    <property type="entry name" value="PBP1_ABC_sugar_binding-like"/>
    <property type="match status" value="1"/>
</dbReference>
<sequence length="336" mass="34600">MTGVFARTWSKGRAPVRGLAVLAVAGMLMLGACSSSGGKKAEDKATGGGGPRLKIAMVTHSGAGDTFWDIVQKGAKAAAAKDNVQFLYSADPDGGKQAQLVQTAIDQKVDGIIVTLAKPDAMKDVLARAAAAKIPVVSINSGAEDSAKLGAIAHFGQDESIAGEAAGEQLAKTGVKKALCVVHEQGNVGLESRCAGAKKTFSGDLQNLYVQGTDMPQVKSSITAKLQADKGIDGILTLGAPIAATAVDSVKETNSKAKVATFDMNKDLIASIKSGDIAFAVDQQPYLQGYEAVDELWLYRTNGNVLGGGRPVLTGPAIVTKDNAASLEAFAQRGTR</sequence>
<name>A0ABP5L8D0_9ACTN</name>
<dbReference type="SUPFAM" id="SSF53822">
    <property type="entry name" value="Periplasmic binding protein-like I"/>
    <property type="match status" value="1"/>
</dbReference>
<dbReference type="EMBL" id="BAAAMR010000031">
    <property type="protein sequence ID" value="GAA2140672.1"/>
    <property type="molecule type" value="Genomic_DNA"/>
</dbReference>
<comment type="subcellular location">
    <subcellularLocation>
        <location evidence="1">Cell envelope</location>
    </subcellularLocation>
</comment>
<evidence type="ECO:0000313" key="5">
    <source>
        <dbReference type="Proteomes" id="UP001501020"/>
    </source>
</evidence>
<dbReference type="PANTHER" id="PTHR30036">
    <property type="entry name" value="D-XYLOSE-BINDING PERIPLASMIC PROTEIN"/>
    <property type="match status" value="1"/>
</dbReference>
<evidence type="ECO:0000256" key="1">
    <source>
        <dbReference type="ARBA" id="ARBA00004196"/>
    </source>
</evidence>
<comment type="similarity">
    <text evidence="2">Belongs to the bacterial solute-binding protein 2 family.</text>
</comment>
<keyword evidence="5" id="KW-1185">Reference proteome</keyword>
<accession>A0ABP5L8D0</accession>
<gene>
    <name evidence="4" type="ORF">GCM10009727_37830</name>
</gene>
<evidence type="ECO:0000313" key="4">
    <source>
        <dbReference type="EMBL" id="GAA2140672.1"/>
    </source>
</evidence>
<evidence type="ECO:0000259" key="3">
    <source>
        <dbReference type="Pfam" id="PF13407"/>
    </source>
</evidence>
<dbReference type="Proteomes" id="UP001501020">
    <property type="component" value="Unassembled WGS sequence"/>
</dbReference>
<dbReference type="Pfam" id="PF13407">
    <property type="entry name" value="Peripla_BP_4"/>
    <property type="match status" value="1"/>
</dbReference>